<evidence type="ECO:0000313" key="9">
    <source>
        <dbReference type="Proteomes" id="UP000283530"/>
    </source>
</evidence>
<evidence type="ECO:0000259" key="7">
    <source>
        <dbReference type="PROSITE" id="PS50066"/>
    </source>
</evidence>
<name>A0A443NMZ5_9MAGN</name>
<comment type="subcellular location">
    <subcellularLocation>
        <location evidence="1">Nucleus</location>
    </subcellularLocation>
</comment>
<dbReference type="GO" id="GO:0000981">
    <property type="term" value="F:DNA-binding transcription factor activity, RNA polymerase II-specific"/>
    <property type="evidence" value="ECO:0007669"/>
    <property type="project" value="TreeGrafter"/>
</dbReference>
<keyword evidence="5" id="KW-0539">Nucleus</keyword>
<evidence type="ECO:0000256" key="2">
    <source>
        <dbReference type="ARBA" id="ARBA00023015"/>
    </source>
</evidence>
<keyword evidence="2" id="KW-0805">Transcription regulation</keyword>
<dbReference type="FunFam" id="3.40.1810.10:FF:000006">
    <property type="entry name" value="Agamous-like MADS-box protein AGL62"/>
    <property type="match status" value="1"/>
</dbReference>
<evidence type="ECO:0000313" key="8">
    <source>
        <dbReference type="EMBL" id="RWR79883.1"/>
    </source>
</evidence>
<feature type="domain" description="MADS-box" evidence="7">
    <location>
        <begin position="1"/>
        <end position="61"/>
    </location>
</feature>
<dbReference type="GO" id="GO:0045893">
    <property type="term" value="P:positive regulation of DNA-templated transcription"/>
    <property type="evidence" value="ECO:0007669"/>
    <property type="project" value="UniProtKB-ARBA"/>
</dbReference>
<feature type="region of interest" description="Disordered" evidence="6">
    <location>
        <begin position="134"/>
        <end position="162"/>
    </location>
</feature>
<feature type="domain" description="MADS-box" evidence="7">
    <location>
        <begin position="81"/>
        <end position="130"/>
    </location>
</feature>
<gene>
    <name evidence="8" type="ORF">CKAN_00848500</name>
</gene>
<sequence length="162" mass="17732">MGKRKREIELVQDKQNRMVTFSKRRQGLFKKAKKLSILCGCEIAIVTFSGAGKAFSFGSPDPDTVIRRYLTNTSIPSSIKDHPKDQMATFSKRRQSLFKKAQELSILCGCEIAIVTFDGAGNLFTFGLPDTDTPSSAATSATHPSPPPQSKTISASPNTSWM</sequence>
<dbReference type="GO" id="GO:0000978">
    <property type="term" value="F:RNA polymerase II cis-regulatory region sequence-specific DNA binding"/>
    <property type="evidence" value="ECO:0007669"/>
    <property type="project" value="TreeGrafter"/>
</dbReference>
<evidence type="ECO:0000256" key="3">
    <source>
        <dbReference type="ARBA" id="ARBA00023125"/>
    </source>
</evidence>
<dbReference type="SUPFAM" id="SSF55455">
    <property type="entry name" value="SRF-like"/>
    <property type="match status" value="2"/>
</dbReference>
<dbReference type="GO" id="GO:0005634">
    <property type="term" value="C:nucleus"/>
    <property type="evidence" value="ECO:0007669"/>
    <property type="project" value="UniProtKB-SubCell"/>
</dbReference>
<reference evidence="8 9" key="1">
    <citation type="journal article" date="2019" name="Nat. Plants">
        <title>Stout camphor tree genome fills gaps in understanding of flowering plant genome evolution.</title>
        <authorList>
            <person name="Chaw S.M."/>
            <person name="Liu Y.C."/>
            <person name="Wu Y.W."/>
            <person name="Wang H.Y."/>
            <person name="Lin C.I."/>
            <person name="Wu C.S."/>
            <person name="Ke H.M."/>
            <person name="Chang L.Y."/>
            <person name="Hsu C.Y."/>
            <person name="Yang H.T."/>
            <person name="Sudianto E."/>
            <person name="Hsu M.H."/>
            <person name="Wu K.P."/>
            <person name="Wang L.N."/>
            <person name="Leebens-Mack J.H."/>
            <person name="Tsai I.J."/>
        </authorList>
    </citation>
    <scope>NUCLEOTIDE SEQUENCE [LARGE SCALE GENOMIC DNA]</scope>
    <source>
        <strain evidence="9">cv. Chaw 1501</strain>
        <tissue evidence="8">Young leaves</tissue>
    </source>
</reference>
<keyword evidence="4" id="KW-0804">Transcription</keyword>
<accession>A0A443NMZ5</accession>
<organism evidence="8 9">
    <name type="scientific">Cinnamomum micranthum f. kanehirae</name>
    <dbReference type="NCBI Taxonomy" id="337451"/>
    <lineage>
        <taxon>Eukaryota</taxon>
        <taxon>Viridiplantae</taxon>
        <taxon>Streptophyta</taxon>
        <taxon>Embryophyta</taxon>
        <taxon>Tracheophyta</taxon>
        <taxon>Spermatophyta</taxon>
        <taxon>Magnoliopsida</taxon>
        <taxon>Magnoliidae</taxon>
        <taxon>Laurales</taxon>
        <taxon>Lauraceae</taxon>
        <taxon>Cinnamomum</taxon>
    </lineage>
</organism>
<dbReference type="OrthoDB" id="1898716at2759"/>
<evidence type="ECO:0000256" key="4">
    <source>
        <dbReference type="ARBA" id="ARBA00023163"/>
    </source>
</evidence>
<dbReference type="PANTHER" id="PTHR11945:SF534">
    <property type="entry name" value="MYOCYTE-SPECIFIC ENHANCER FACTOR 2"/>
    <property type="match status" value="1"/>
</dbReference>
<evidence type="ECO:0000256" key="1">
    <source>
        <dbReference type="ARBA" id="ARBA00004123"/>
    </source>
</evidence>
<protein>
    <submittedName>
        <fullName evidence="8">Agamous-like MADS-box protein AGL61</fullName>
    </submittedName>
</protein>
<dbReference type="PANTHER" id="PTHR11945">
    <property type="entry name" value="MADS BOX PROTEIN"/>
    <property type="match status" value="1"/>
</dbReference>
<dbReference type="PROSITE" id="PS50066">
    <property type="entry name" value="MADS_BOX_2"/>
    <property type="match status" value="2"/>
</dbReference>
<dbReference type="PRINTS" id="PR00404">
    <property type="entry name" value="MADSDOMAIN"/>
</dbReference>
<dbReference type="Proteomes" id="UP000283530">
    <property type="component" value="Unassembled WGS sequence"/>
</dbReference>
<evidence type="ECO:0000256" key="5">
    <source>
        <dbReference type="ARBA" id="ARBA00023242"/>
    </source>
</evidence>
<evidence type="ECO:0000256" key="6">
    <source>
        <dbReference type="SAM" id="MobiDB-lite"/>
    </source>
</evidence>
<dbReference type="InterPro" id="IPR002100">
    <property type="entry name" value="TF_MADSbox"/>
</dbReference>
<dbReference type="EMBL" id="QPKB01000003">
    <property type="protein sequence ID" value="RWR79883.1"/>
    <property type="molecule type" value="Genomic_DNA"/>
</dbReference>
<dbReference type="Pfam" id="PF00319">
    <property type="entry name" value="SRF-TF"/>
    <property type="match status" value="2"/>
</dbReference>
<feature type="compositionally biased region" description="Polar residues" evidence="6">
    <location>
        <begin position="150"/>
        <end position="162"/>
    </location>
</feature>
<dbReference type="GO" id="GO:0046983">
    <property type="term" value="F:protein dimerization activity"/>
    <property type="evidence" value="ECO:0007669"/>
    <property type="project" value="InterPro"/>
</dbReference>
<dbReference type="AlphaFoldDB" id="A0A443NMZ5"/>
<keyword evidence="9" id="KW-1185">Reference proteome</keyword>
<dbReference type="Gene3D" id="3.40.1810.10">
    <property type="entry name" value="Transcription factor, MADS-box"/>
    <property type="match status" value="2"/>
</dbReference>
<feature type="compositionally biased region" description="Low complexity" evidence="6">
    <location>
        <begin position="134"/>
        <end position="143"/>
    </location>
</feature>
<dbReference type="STRING" id="337451.A0A443NMZ5"/>
<dbReference type="InterPro" id="IPR036879">
    <property type="entry name" value="TF_MADSbox_sf"/>
</dbReference>
<proteinExistence type="predicted"/>
<keyword evidence="3" id="KW-0238">DNA-binding</keyword>
<dbReference type="SMART" id="SM00432">
    <property type="entry name" value="MADS"/>
    <property type="match status" value="2"/>
</dbReference>
<comment type="caution">
    <text evidence="8">The sequence shown here is derived from an EMBL/GenBank/DDBJ whole genome shotgun (WGS) entry which is preliminary data.</text>
</comment>